<dbReference type="Pfam" id="PF18186">
    <property type="entry name" value="SLATT_4"/>
    <property type="match status" value="1"/>
</dbReference>
<evidence type="ECO:0000256" key="1">
    <source>
        <dbReference type="SAM" id="Coils"/>
    </source>
</evidence>
<dbReference type="InterPro" id="IPR040811">
    <property type="entry name" value="SLATT_4"/>
</dbReference>
<dbReference type="EMBL" id="QGDO01000004">
    <property type="protein sequence ID" value="PWJ40998.1"/>
    <property type="molecule type" value="Genomic_DNA"/>
</dbReference>
<evidence type="ECO:0000313" key="4">
    <source>
        <dbReference type="EMBL" id="PWJ40998.1"/>
    </source>
</evidence>
<keyword evidence="2" id="KW-0472">Membrane</keyword>
<dbReference type="RefSeq" id="WP_158281507.1">
    <property type="nucleotide sequence ID" value="NZ_QGDO01000004.1"/>
</dbReference>
<feature type="transmembrane region" description="Helical" evidence="2">
    <location>
        <begin position="36"/>
        <end position="56"/>
    </location>
</feature>
<protein>
    <recommendedName>
        <fullName evidence="3">SMODS and SLOG-associating 2TM effector domain-containing protein</fullName>
    </recommendedName>
</protein>
<feature type="transmembrane region" description="Helical" evidence="2">
    <location>
        <begin position="62"/>
        <end position="84"/>
    </location>
</feature>
<gene>
    <name evidence="4" type="ORF">BC781_104264</name>
</gene>
<dbReference type="OrthoDB" id="1440628at2"/>
<feature type="coiled-coil region" evidence="1">
    <location>
        <begin position="150"/>
        <end position="177"/>
    </location>
</feature>
<organism evidence="4 5">
    <name type="scientific">Sediminitomix flava</name>
    <dbReference type="NCBI Taxonomy" id="379075"/>
    <lineage>
        <taxon>Bacteria</taxon>
        <taxon>Pseudomonadati</taxon>
        <taxon>Bacteroidota</taxon>
        <taxon>Cytophagia</taxon>
        <taxon>Cytophagales</taxon>
        <taxon>Flammeovirgaceae</taxon>
        <taxon>Sediminitomix</taxon>
    </lineage>
</organism>
<dbReference type="NCBIfam" id="NF033632">
    <property type="entry name" value="SLATT_4"/>
    <property type="match status" value="1"/>
</dbReference>
<comment type="caution">
    <text evidence="4">The sequence shown here is derived from an EMBL/GenBank/DDBJ whole genome shotgun (WGS) entry which is preliminary data.</text>
</comment>
<dbReference type="Proteomes" id="UP000245535">
    <property type="component" value="Unassembled WGS sequence"/>
</dbReference>
<feature type="domain" description="SMODS and SLOG-associating 2TM effector" evidence="3">
    <location>
        <begin position="25"/>
        <end position="160"/>
    </location>
</feature>
<keyword evidence="5" id="KW-1185">Reference proteome</keyword>
<accession>A0A315Z8L2</accession>
<keyword evidence="2" id="KW-1133">Transmembrane helix</keyword>
<evidence type="ECO:0000259" key="3">
    <source>
        <dbReference type="Pfam" id="PF18186"/>
    </source>
</evidence>
<sequence>MKNTLLDLQLLQCDAKISKDKHFTAAERKSSYNKKLGVSVILINVLIGSTLIEYFPEGFGKQLFISAISFFAASFAAIQTFFNFSKDVENHRKIGNGYLEVVREIDRLIASFYDGLTSEKSIQNSHDKLIQKYFKINKEAEVCPNAPSDYQKAFKKNKDTKESLIKLKEQRQQLEVEA</sequence>
<keyword evidence="2" id="KW-0812">Transmembrane</keyword>
<dbReference type="AlphaFoldDB" id="A0A315Z8L2"/>
<evidence type="ECO:0000256" key="2">
    <source>
        <dbReference type="SAM" id="Phobius"/>
    </source>
</evidence>
<name>A0A315Z8L2_SEDFL</name>
<evidence type="ECO:0000313" key="5">
    <source>
        <dbReference type="Proteomes" id="UP000245535"/>
    </source>
</evidence>
<reference evidence="4 5" key="1">
    <citation type="submission" date="2018-03" db="EMBL/GenBank/DDBJ databases">
        <title>Genomic Encyclopedia of Archaeal and Bacterial Type Strains, Phase II (KMG-II): from individual species to whole genera.</title>
        <authorList>
            <person name="Goeker M."/>
        </authorList>
    </citation>
    <scope>NUCLEOTIDE SEQUENCE [LARGE SCALE GENOMIC DNA]</scope>
    <source>
        <strain evidence="4 5">DSM 28229</strain>
    </source>
</reference>
<keyword evidence="1" id="KW-0175">Coiled coil</keyword>
<proteinExistence type="predicted"/>